<feature type="binding site" description="axial binding residue" evidence="5">
    <location>
        <position position="503"/>
    </location>
    <ligand>
        <name>heme b</name>
        <dbReference type="ChEBI" id="CHEBI:60344"/>
    </ligand>
    <ligandPart>
        <name>Fe</name>
        <dbReference type="ChEBI" id="CHEBI:18248"/>
    </ligandPart>
</feature>
<dbReference type="OrthoDB" id="823504at2759"/>
<keyword evidence="5" id="KW-0408">Iron</keyword>
<evidence type="ECO:0000256" key="6">
    <source>
        <dbReference type="SAM" id="MobiDB-lite"/>
    </source>
</evidence>
<organism evidence="8 9">
    <name type="scientific">Actinia tenebrosa</name>
    <name type="common">Australian red waratah sea anemone</name>
    <dbReference type="NCBI Taxonomy" id="6105"/>
    <lineage>
        <taxon>Eukaryota</taxon>
        <taxon>Metazoa</taxon>
        <taxon>Cnidaria</taxon>
        <taxon>Anthozoa</taxon>
        <taxon>Hexacorallia</taxon>
        <taxon>Actiniaria</taxon>
        <taxon>Actiniidae</taxon>
        <taxon>Actinia</taxon>
    </lineage>
</organism>
<dbReference type="SUPFAM" id="SSF48113">
    <property type="entry name" value="Heme-dependent peroxidases"/>
    <property type="match status" value="1"/>
</dbReference>
<keyword evidence="3 7" id="KW-0732">Signal</keyword>
<feature type="signal peptide" evidence="7">
    <location>
        <begin position="1"/>
        <end position="22"/>
    </location>
</feature>
<feature type="chain" id="PRO_5028394738" evidence="7">
    <location>
        <begin position="23"/>
        <end position="743"/>
    </location>
</feature>
<sequence>MMRFQFLLLLLIASAFCASSSSEEENKFSKIEDISQEDGFQDDETDQIPKLEDVDDEEDDFQGSVSDWKIKLKSVQDVPGLTDKMLTEAIDEAKRETEEDEKRTPRQKSVALQSHYKRFVPDLEPARIGAMVMERTVKRLATKLRLSEREAAQALVGLQSDHLQQLYDDKEENDYVHNQRHFNTYRTITGKYNNLYHVKWGSARTPFRRLIRPAYGNCISTPRLARGSGKLPNARKVSLIVFKNRNINSVKMSHMAMIWGQFLDHDITIGAQPDVDCTGTCGLSGECFGIPVPVGDKPFRSKGKTCIELKRDVPVVVRRSTLSYREQVNLKSAYIDASQIYGDDPTVFRDLRRSGTPFLRDRKHPKGRSFKNLLPKQIGGFCRTSNVKTMPCFKAGDERTNENPGLGSMHTIWLREHNRIATELKKKNSHWTADTVFYETRKIVGAMVQHITYNELLPLILNRRTRNAFDLVRKTKAFYYGYNPIIDATISNSFAAAAYRFGHSLVQNKLNRFGRNYRKINPSISMNRFLDPTFLYQTNKGGIDSILRGLAKDRSQKVDRFFAKAVQEQLVRGPGDLADLAALNIQRARERGIPGYNEYRKWAGLKKITSFQQRRTSIPLVRLRILKKVYKHPDDIDLFVGGLYEKPLRGAVLGRVFSFILADQFQRLRRGDRFWYENPGVFTARQLKEIRKVRLSNVICRNSDGIRRIQRWALRRQKKPVACSTLLRYSMNLNKWRSLPIYS</sequence>
<dbReference type="InterPro" id="IPR037120">
    <property type="entry name" value="Haem_peroxidase_sf_animal"/>
</dbReference>
<dbReference type="FunFam" id="1.10.640.10:FF:000003">
    <property type="entry name" value="chorion peroxidase"/>
    <property type="match status" value="1"/>
</dbReference>
<reference evidence="9" key="1">
    <citation type="submission" date="2025-08" db="UniProtKB">
        <authorList>
            <consortium name="RefSeq"/>
        </authorList>
    </citation>
    <scope>IDENTIFICATION</scope>
    <source>
        <tissue evidence="9">Tentacle</tissue>
    </source>
</reference>
<evidence type="ECO:0000313" key="9">
    <source>
        <dbReference type="RefSeq" id="XP_031551641.1"/>
    </source>
</evidence>
<keyword evidence="2" id="KW-0964">Secreted</keyword>
<proteinExistence type="predicted"/>
<dbReference type="RefSeq" id="XP_031551641.1">
    <property type="nucleotide sequence ID" value="XM_031695781.1"/>
</dbReference>
<evidence type="ECO:0000313" key="8">
    <source>
        <dbReference type="Proteomes" id="UP000515163"/>
    </source>
</evidence>
<dbReference type="PANTHER" id="PTHR11475">
    <property type="entry name" value="OXIDASE/PEROXIDASE"/>
    <property type="match status" value="1"/>
</dbReference>
<dbReference type="PANTHER" id="PTHR11475:SF4">
    <property type="entry name" value="CHORION PEROXIDASE"/>
    <property type="match status" value="1"/>
</dbReference>
<dbReference type="KEGG" id="aten:116288916"/>
<dbReference type="Gene3D" id="1.10.640.10">
    <property type="entry name" value="Haem peroxidase domain superfamily, animal type"/>
    <property type="match status" value="1"/>
</dbReference>
<evidence type="ECO:0000256" key="2">
    <source>
        <dbReference type="ARBA" id="ARBA00022525"/>
    </source>
</evidence>
<comment type="subcellular location">
    <subcellularLocation>
        <location evidence="1">Secreted</location>
    </subcellularLocation>
</comment>
<keyword evidence="4" id="KW-0325">Glycoprotein</keyword>
<dbReference type="CDD" id="cd09823">
    <property type="entry name" value="peroxinectin_like"/>
    <property type="match status" value="1"/>
</dbReference>
<dbReference type="PRINTS" id="PR00457">
    <property type="entry name" value="ANPEROXIDASE"/>
</dbReference>
<dbReference type="Proteomes" id="UP000515163">
    <property type="component" value="Unplaced"/>
</dbReference>
<dbReference type="AlphaFoldDB" id="A0A6P8H817"/>
<protein>
    <submittedName>
        <fullName evidence="9">Peroxidasin homolog</fullName>
    </submittedName>
</protein>
<dbReference type="GO" id="GO:0006979">
    <property type="term" value="P:response to oxidative stress"/>
    <property type="evidence" value="ECO:0007669"/>
    <property type="project" value="InterPro"/>
</dbReference>
<dbReference type="GO" id="GO:0046872">
    <property type="term" value="F:metal ion binding"/>
    <property type="evidence" value="ECO:0007669"/>
    <property type="project" value="UniProtKB-KW"/>
</dbReference>
<dbReference type="InterPro" id="IPR010255">
    <property type="entry name" value="Haem_peroxidase_sf"/>
</dbReference>
<keyword evidence="5" id="KW-0479">Metal-binding</keyword>
<evidence type="ECO:0000256" key="7">
    <source>
        <dbReference type="SAM" id="SignalP"/>
    </source>
</evidence>
<keyword evidence="8" id="KW-1185">Reference proteome</keyword>
<dbReference type="InterPro" id="IPR019791">
    <property type="entry name" value="Haem_peroxidase_animal"/>
</dbReference>
<dbReference type="GO" id="GO:0005576">
    <property type="term" value="C:extracellular region"/>
    <property type="evidence" value="ECO:0007669"/>
    <property type="project" value="UniProtKB-SubCell"/>
</dbReference>
<keyword evidence="5" id="KW-0349">Heme</keyword>
<dbReference type="GO" id="GO:0020037">
    <property type="term" value="F:heme binding"/>
    <property type="evidence" value="ECO:0007669"/>
    <property type="project" value="InterPro"/>
</dbReference>
<feature type="region of interest" description="Disordered" evidence="6">
    <location>
        <begin position="25"/>
        <end position="58"/>
    </location>
</feature>
<evidence type="ECO:0000256" key="3">
    <source>
        <dbReference type="ARBA" id="ARBA00022729"/>
    </source>
</evidence>
<accession>A0A6P8H817</accession>
<dbReference type="GO" id="GO:0004601">
    <property type="term" value="F:peroxidase activity"/>
    <property type="evidence" value="ECO:0007669"/>
    <property type="project" value="InterPro"/>
</dbReference>
<evidence type="ECO:0000256" key="4">
    <source>
        <dbReference type="ARBA" id="ARBA00023180"/>
    </source>
</evidence>
<evidence type="ECO:0000256" key="5">
    <source>
        <dbReference type="PIRSR" id="PIRSR619791-2"/>
    </source>
</evidence>
<name>A0A6P8H817_ACTTE</name>
<dbReference type="FunCoup" id="A0A6P8H817">
    <property type="interactions" value="490"/>
</dbReference>
<dbReference type="InParanoid" id="A0A6P8H817"/>
<dbReference type="Pfam" id="PF03098">
    <property type="entry name" value="An_peroxidase"/>
    <property type="match status" value="1"/>
</dbReference>
<feature type="compositionally biased region" description="Acidic residues" evidence="6">
    <location>
        <begin position="34"/>
        <end position="46"/>
    </location>
</feature>
<dbReference type="PROSITE" id="PS50292">
    <property type="entry name" value="PEROXIDASE_3"/>
    <property type="match status" value="1"/>
</dbReference>
<evidence type="ECO:0000256" key="1">
    <source>
        <dbReference type="ARBA" id="ARBA00004613"/>
    </source>
</evidence>
<dbReference type="GeneID" id="116288916"/>
<gene>
    <name evidence="9" type="primary">LOC116288916</name>
</gene>